<protein>
    <submittedName>
        <fullName evidence="1">Uncharacterized protein</fullName>
    </submittedName>
</protein>
<evidence type="ECO:0000313" key="1">
    <source>
        <dbReference type="EMBL" id="KIV85741.1"/>
    </source>
</evidence>
<proteinExistence type="predicted"/>
<dbReference type="Proteomes" id="UP000053599">
    <property type="component" value="Unassembled WGS sequence"/>
</dbReference>
<reference evidence="1 2" key="1">
    <citation type="submission" date="2015-01" db="EMBL/GenBank/DDBJ databases">
        <title>The Genome Sequence of Exophiala sideris CBS121828.</title>
        <authorList>
            <consortium name="The Broad Institute Genomics Platform"/>
            <person name="Cuomo C."/>
            <person name="de Hoog S."/>
            <person name="Gorbushina A."/>
            <person name="Stielow B."/>
            <person name="Teixiera M."/>
            <person name="Abouelleil A."/>
            <person name="Chapman S.B."/>
            <person name="Priest M."/>
            <person name="Young S.K."/>
            <person name="Wortman J."/>
            <person name="Nusbaum C."/>
            <person name="Birren B."/>
        </authorList>
    </citation>
    <scope>NUCLEOTIDE SEQUENCE [LARGE SCALE GENOMIC DNA]</scope>
    <source>
        <strain evidence="1 2">CBS 121828</strain>
    </source>
</reference>
<dbReference type="AlphaFoldDB" id="A0A0D1XCZ6"/>
<dbReference type="STRING" id="1016849.A0A0D1XCZ6"/>
<dbReference type="HOGENOM" id="CLU_036625_0_0_1"/>
<accession>A0A0D1XCZ6</accession>
<dbReference type="EMBL" id="KN846951">
    <property type="protein sequence ID" value="KIV85741.1"/>
    <property type="molecule type" value="Genomic_DNA"/>
</dbReference>
<sequence length="531" mass="59046">MSFFYSNRFLVAVLVVALGTACYTTPGLLQRVKDEARAPEPEPPPPRRRLQKDSENALKVESLRTLADGYSFELRTSAIKIVASRTVKSRTKDLLLRDLASKDDDRRNDAINGMWLLLYHPALTDKNYVSIFGSKGIVAAVRALINVMPLHNVQRQGSNSDPRKLPPSPILPPGRPAQEVSLLILLGHLLSHSLLLEDSGQSRTADYPIKAALKAGLVTEWLAHYPFPCALPEHQCFNFKRSDTVRLFERDKWRMDDQLMASVISHVSRHPLGRKQMIDAGLDTRRGHRQAAEHHSWNFTPFRRPVWAADAQNDDDVRMFGGEDTAGIVNDDLTVWEEPILRPVGVTARQRSSERSQEEEHLRRRHREAIVVAERGAPLRRENILQRSDSRVLQPMNGVSEVEGVLNGLLGLSDEHVERTLDLVESGQSSRITPSSSSGIDQIAGAEASLADRVVTSDELHDSLDEFNNLSEYERQVAPEVLAEIDEMIAAAMSDPDVQEAIQVVSTPAWRARQASGGSGTTVADDDVNGL</sequence>
<evidence type="ECO:0000313" key="2">
    <source>
        <dbReference type="Proteomes" id="UP000053599"/>
    </source>
</evidence>
<gene>
    <name evidence="1" type="ORF">PV11_01403</name>
</gene>
<name>A0A0D1XCZ6_9EURO</name>
<organism evidence="1 2">
    <name type="scientific">Exophiala sideris</name>
    <dbReference type="NCBI Taxonomy" id="1016849"/>
    <lineage>
        <taxon>Eukaryota</taxon>
        <taxon>Fungi</taxon>
        <taxon>Dikarya</taxon>
        <taxon>Ascomycota</taxon>
        <taxon>Pezizomycotina</taxon>
        <taxon>Eurotiomycetes</taxon>
        <taxon>Chaetothyriomycetidae</taxon>
        <taxon>Chaetothyriales</taxon>
        <taxon>Herpotrichiellaceae</taxon>
        <taxon>Exophiala</taxon>
    </lineage>
</organism>
<dbReference type="OrthoDB" id="5385189at2759"/>